<sequence>MKNTCSTNWKHHLQMLPADGFGICNLTQNCVIVQEKAFTRSRQQQ</sequence>
<protein>
    <submittedName>
        <fullName evidence="1">Uncharacterized protein</fullName>
    </submittedName>
</protein>
<gene>
    <name evidence="1" type="ORF">Asd1617_04225</name>
</gene>
<evidence type="ECO:0000313" key="2">
    <source>
        <dbReference type="Proteomes" id="UP000031647"/>
    </source>
</evidence>
<evidence type="ECO:0000313" key="1">
    <source>
        <dbReference type="EMBL" id="AHA67052.1"/>
    </source>
</evidence>
<name>A0A0A6ZYN1_SHIDY</name>
<dbReference type="HOGENOM" id="CLU_3205252_0_0_6"/>
<dbReference type="EMBL" id="CP006736">
    <property type="protein sequence ID" value="AHA67052.1"/>
    <property type="molecule type" value="Genomic_DNA"/>
</dbReference>
<organism evidence="1 2">
    <name type="scientific">Shigella dysenteriae 1617</name>
    <dbReference type="NCBI Taxonomy" id="754093"/>
    <lineage>
        <taxon>Bacteria</taxon>
        <taxon>Pseudomonadati</taxon>
        <taxon>Pseudomonadota</taxon>
        <taxon>Gammaproteobacteria</taxon>
        <taxon>Enterobacterales</taxon>
        <taxon>Enterobacteriaceae</taxon>
        <taxon>Shigella</taxon>
    </lineage>
</organism>
<dbReference type="KEGG" id="sdz:Asd1617_04225"/>
<dbReference type="Proteomes" id="UP000031647">
    <property type="component" value="Chromosome"/>
</dbReference>
<accession>A0A0A6ZYN1</accession>
<dbReference type="PATRIC" id="fig|754093.4.peg.4113"/>
<reference evidence="1 2" key="1">
    <citation type="submission" date="2013-09" db="EMBL/GenBank/DDBJ databases">
        <title>Comparative genomics of Sd1617 to representative strains in evaluating its pathogenesis.</title>
        <authorList>
            <person name="Aksomboon Vongsawan A."/>
            <person name="Kapatral V."/>
            <person name="Vaisvil B."/>
            <person name="Serichantalergs O."/>
            <person name="Hale T.L."/>
            <person name="Mason C.J."/>
        </authorList>
    </citation>
    <scope>NUCLEOTIDE SEQUENCE [LARGE SCALE GENOMIC DNA]</scope>
    <source>
        <strain evidence="1 2">1617</strain>
    </source>
</reference>
<proteinExistence type="predicted"/>
<dbReference type="AlphaFoldDB" id="A0A0A6ZYN1"/>